<keyword evidence="6" id="KW-0067">ATP-binding</keyword>
<name>A0A0M0KI00_ALKHA</name>
<dbReference type="FunFam" id="3.40.50.300:FF:000319">
    <property type="entry name" value="DNA repair protein RecN"/>
    <property type="match status" value="1"/>
</dbReference>
<evidence type="ECO:0000256" key="3">
    <source>
        <dbReference type="ARBA" id="ARBA00021315"/>
    </source>
</evidence>
<dbReference type="FunFam" id="3.40.50.300:FF:000356">
    <property type="entry name" value="DNA repair protein RecN"/>
    <property type="match status" value="1"/>
</dbReference>
<comment type="similarity">
    <text evidence="2 9">Belongs to the RecN family.</text>
</comment>
<dbReference type="RefSeq" id="WP_053430718.1">
    <property type="nucleotide sequence ID" value="NZ_CP040441.1"/>
</dbReference>
<dbReference type="NCBIfam" id="NF008121">
    <property type="entry name" value="PRK10869.1"/>
    <property type="match status" value="1"/>
</dbReference>
<evidence type="ECO:0000256" key="5">
    <source>
        <dbReference type="ARBA" id="ARBA00022763"/>
    </source>
</evidence>
<dbReference type="GO" id="GO:0006281">
    <property type="term" value="P:DNA repair"/>
    <property type="evidence" value="ECO:0007669"/>
    <property type="project" value="UniProtKB-KW"/>
</dbReference>
<keyword evidence="10" id="KW-0175">Coiled coil</keyword>
<dbReference type="NCBIfam" id="TIGR00634">
    <property type="entry name" value="recN"/>
    <property type="match status" value="1"/>
</dbReference>
<evidence type="ECO:0000256" key="10">
    <source>
        <dbReference type="SAM" id="Coils"/>
    </source>
</evidence>
<dbReference type="PATRIC" id="fig|136160.3.peg.1473"/>
<dbReference type="InterPro" id="IPR027417">
    <property type="entry name" value="P-loop_NTPase"/>
</dbReference>
<evidence type="ECO:0000256" key="9">
    <source>
        <dbReference type="PIRNR" id="PIRNR003128"/>
    </source>
</evidence>
<evidence type="ECO:0000256" key="8">
    <source>
        <dbReference type="ARBA" id="ARBA00033408"/>
    </source>
</evidence>
<evidence type="ECO:0000256" key="4">
    <source>
        <dbReference type="ARBA" id="ARBA00022741"/>
    </source>
</evidence>
<keyword evidence="7 9" id="KW-0234">DNA repair</keyword>
<dbReference type="GO" id="GO:0005524">
    <property type="term" value="F:ATP binding"/>
    <property type="evidence" value="ECO:0007669"/>
    <property type="project" value="UniProtKB-KW"/>
</dbReference>
<feature type="domain" description="RecF/RecN/SMC N-terminal" evidence="11">
    <location>
        <begin position="2"/>
        <end position="512"/>
    </location>
</feature>
<sequence length="565" mass="63795">MLVELSIKQFAIIEQLTVSFDKGLTVLTGETGAGKSIIIDAIGLLLGGRGSAEYVRYGEKRAEIEGLFILEPKHPAFAKAEALGIQADDGMIVLRRDVTNQGKSICRINGKLVTLGILREIGQSLVDIHGQHEHQTLLHKEQHLSLLDHFAGHPLETVLDEYKELYKQYLALERQLAQLTENEKEMAQKTDLFQYQLKEIEAAKLEPGEDKRLEAERLKLANAEKLFKSVHDAYNNLYGEGRGLEWINNALTHIEDASSYDPELGKLQQHVQEQYYLLEEAMFTLRDYLDKLEFDPTRLEMIESRLHELQKLKRKYGDSVDAIVEYASTIEEQLDSILHKDDRIKQLEQSLETMRLDLEVESAALTNIRKQKAMELTESIHEQLRALYMEKTSFEVKFHETAEGKKPFRENGVDDVEFYLSTNPGEPVKPLAKVASGGEISRIMLALKTIFSNHQGVTSVIFDEVDTGVSGRVAQAIAEKIRHISVGSQVLCISHLPQVAAMADTHLYISKKEVGGRVTTEVRALKDEEKVEEIARMIAGVEMTELTKEHAKELLDLATSIKCNH</sequence>
<feature type="coiled-coil region" evidence="10">
    <location>
        <begin position="155"/>
        <end position="189"/>
    </location>
</feature>
<evidence type="ECO:0000256" key="2">
    <source>
        <dbReference type="ARBA" id="ARBA00009441"/>
    </source>
</evidence>
<evidence type="ECO:0000256" key="7">
    <source>
        <dbReference type="ARBA" id="ARBA00023204"/>
    </source>
</evidence>
<dbReference type="Pfam" id="PF02463">
    <property type="entry name" value="SMC_N"/>
    <property type="match status" value="1"/>
</dbReference>
<dbReference type="GeneID" id="87598294"/>
<dbReference type="AlphaFoldDB" id="A0A0M0KI00"/>
<dbReference type="EMBL" id="LILD01000001">
    <property type="protein sequence ID" value="KOO38441.1"/>
    <property type="molecule type" value="Genomic_DNA"/>
</dbReference>
<dbReference type="PIRSF" id="PIRSF003128">
    <property type="entry name" value="RecN"/>
    <property type="match status" value="1"/>
</dbReference>
<accession>A0A0M0KI00</accession>
<dbReference type="CDD" id="cd03241">
    <property type="entry name" value="ABC_RecN"/>
    <property type="match status" value="2"/>
</dbReference>
<comment type="caution">
    <text evidence="12">The sequence shown here is derived from an EMBL/GenBank/DDBJ whole genome shotgun (WGS) entry which is preliminary data.</text>
</comment>
<gene>
    <name evidence="12" type="ORF">AMD02_05885</name>
</gene>
<proteinExistence type="inferred from homology"/>
<evidence type="ECO:0000256" key="6">
    <source>
        <dbReference type="ARBA" id="ARBA00022840"/>
    </source>
</evidence>
<dbReference type="SUPFAM" id="SSF52540">
    <property type="entry name" value="P-loop containing nucleoside triphosphate hydrolases"/>
    <property type="match status" value="2"/>
</dbReference>
<reference evidence="12" key="1">
    <citation type="submission" date="2015-08" db="EMBL/GenBank/DDBJ databases">
        <title>Complete DNA Sequence of Pseudomonas syringae pv. actinidiae, the Causal Agent of Kiwifruit Canker Disease.</title>
        <authorList>
            <person name="Rikkerink E.H.A."/>
            <person name="Fineran P.C."/>
        </authorList>
    </citation>
    <scope>NUCLEOTIDE SEQUENCE</scope>
    <source>
        <strain evidence="12">DSM 13666</strain>
    </source>
</reference>
<dbReference type="PANTHER" id="PTHR11059:SF0">
    <property type="entry name" value="DNA REPAIR PROTEIN RECN"/>
    <property type="match status" value="1"/>
</dbReference>
<dbReference type="GO" id="GO:0009432">
    <property type="term" value="P:SOS response"/>
    <property type="evidence" value="ECO:0007669"/>
    <property type="project" value="TreeGrafter"/>
</dbReference>
<dbReference type="InterPro" id="IPR003395">
    <property type="entry name" value="RecF/RecN/SMC_N"/>
</dbReference>
<dbReference type="Gene3D" id="3.40.50.300">
    <property type="entry name" value="P-loop containing nucleotide triphosphate hydrolases"/>
    <property type="match status" value="2"/>
</dbReference>
<keyword evidence="4" id="KW-0547">Nucleotide-binding</keyword>
<organism evidence="12">
    <name type="scientific">Halalkalibacterium halodurans</name>
    <name type="common">Bacillus halodurans</name>
    <dbReference type="NCBI Taxonomy" id="86665"/>
    <lineage>
        <taxon>Bacteria</taxon>
        <taxon>Bacillati</taxon>
        <taxon>Bacillota</taxon>
        <taxon>Bacilli</taxon>
        <taxon>Bacillales</taxon>
        <taxon>Bacillaceae</taxon>
        <taxon>Halalkalibacterium (ex Joshi et al. 2022)</taxon>
    </lineage>
</organism>
<protein>
    <recommendedName>
        <fullName evidence="3 9">DNA repair protein RecN</fullName>
    </recommendedName>
    <alternativeName>
        <fullName evidence="8 9">Recombination protein N</fullName>
    </alternativeName>
</protein>
<dbReference type="GO" id="GO:0043590">
    <property type="term" value="C:bacterial nucleoid"/>
    <property type="evidence" value="ECO:0007669"/>
    <property type="project" value="TreeGrafter"/>
</dbReference>
<evidence type="ECO:0000313" key="12">
    <source>
        <dbReference type="EMBL" id="KOO38441.1"/>
    </source>
</evidence>
<dbReference type="GO" id="GO:0006310">
    <property type="term" value="P:DNA recombination"/>
    <property type="evidence" value="ECO:0007669"/>
    <property type="project" value="InterPro"/>
</dbReference>
<dbReference type="PANTHER" id="PTHR11059">
    <property type="entry name" value="DNA REPAIR PROTEIN RECN"/>
    <property type="match status" value="1"/>
</dbReference>
<evidence type="ECO:0000256" key="1">
    <source>
        <dbReference type="ARBA" id="ARBA00003618"/>
    </source>
</evidence>
<comment type="function">
    <text evidence="1 9">May be involved in recombinational repair of damaged DNA.</text>
</comment>
<keyword evidence="5 9" id="KW-0227">DNA damage</keyword>
<evidence type="ECO:0000259" key="11">
    <source>
        <dbReference type="Pfam" id="PF02463"/>
    </source>
</evidence>
<dbReference type="InterPro" id="IPR004604">
    <property type="entry name" value="DNA_recomb/repair_RecN"/>
</dbReference>